<organism evidence="1">
    <name type="scientific">Pseudoalteromonas citrea DSM 8771</name>
    <dbReference type="NCBI Taxonomy" id="1117314"/>
    <lineage>
        <taxon>Bacteria</taxon>
        <taxon>Pseudomonadati</taxon>
        <taxon>Pseudomonadota</taxon>
        <taxon>Gammaproteobacteria</taxon>
        <taxon>Alteromonadales</taxon>
        <taxon>Pseudoalteromonadaceae</taxon>
        <taxon>Pseudoalteromonas</taxon>
    </lineage>
</organism>
<proteinExistence type="predicted"/>
<gene>
    <name evidence="1" type="ORF">PCIT_08879</name>
</gene>
<name>U1JCA8_9GAMM</name>
<evidence type="ECO:0000313" key="1">
    <source>
        <dbReference type="EMBL" id="ERG19031.1"/>
    </source>
</evidence>
<reference evidence="1" key="1">
    <citation type="journal article" date="2012" name="J. Bacteriol.">
        <title>Genome sequences of type strains of seven species of the marine bacterium Pseudoalteromonas.</title>
        <authorList>
            <person name="Xie B.B."/>
            <person name="Shu Y.L."/>
            <person name="Qin Q.L."/>
            <person name="Rong J.C."/>
            <person name="Zhang X.Y."/>
            <person name="Chen X.L."/>
            <person name="Shi M."/>
            <person name="He H.L."/>
            <person name="Zhou B.C."/>
            <person name="Zhang Y.Z."/>
        </authorList>
    </citation>
    <scope>NUCLEOTIDE SEQUENCE [LARGE SCALE GENOMIC DNA]</scope>
    <source>
        <strain evidence="1">NCIMB 1889</strain>
    </source>
</reference>
<sequence length="66" mass="7414">MQAMTDVTKLQGWIARTVVAVSWTLNQVQGDEGVNFPYARHKAPPTGKVKWHARLILRLSDEGQNP</sequence>
<comment type="caution">
    <text evidence="1">The sequence shown here is derived from an EMBL/GenBank/DDBJ whole genome shotgun (WGS) entry which is preliminary data.</text>
</comment>
<reference evidence="1" key="2">
    <citation type="submission" date="2013-04" db="EMBL/GenBank/DDBJ databases">
        <title>Genome sequence of Pseudoalteromonas citrea.</title>
        <authorList>
            <person name="Xie B.-B."/>
            <person name="Rong J.-C."/>
            <person name="Qin Q.-L."/>
            <person name="Shu Y.-L."/>
            <person name="Zhang Y.-Z."/>
        </authorList>
    </citation>
    <scope>NUCLEOTIDE SEQUENCE</scope>
    <source>
        <strain evidence="1">NCIMB 1889</strain>
    </source>
</reference>
<dbReference type="AlphaFoldDB" id="U1JCA8"/>
<accession>U1JCA8</accession>
<dbReference type="EMBL" id="AHBZ02000105">
    <property type="protein sequence ID" value="ERG19031.1"/>
    <property type="molecule type" value="Genomic_DNA"/>
</dbReference>
<protein>
    <submittedName>
        <fullName evidence="1">Uncharacterized protein</fullName>
    </submittedName>
</protein>